<dbReference type="EMBL" id="JADGJD010000247">
    <property type="protein sequence ID" value="KAJ3052987.1"/>
    <property type="molecule type" value="Genomic_DNA"/>
</dbReference>
<evidence type="ECO:0000313" key="2">
    <source>
        <dbReference type="Proteomes" id="UP001212841"/>
    </source>
</evidence>
<accession>A0AAD5SFL6</accession>
<evidence type="ECO:0000313" key="1">
    <source>
        <dbReference type="EMBL" id="KAJ3052987.1"/>
    </source>
</evidence>
<reference evidence="1" key="1">
    <citation type="submission" date="2020-05" db="EMBL/GenBank/DDBJ databases">
        <title>Phylogenomic resolution of chytrid fungi.</title>
        <authorList>
            <person name="Stajich J.E."/>
            <person name="Amses K."/>
            <person name="Simmons R."/>
            <person name="Seto K."/>
            <person name="Myers J."/>
            <person name="Bonds A."/>
            <person name="Quandt C.A."/>
            <person name="Barry K."/>
            <person name="Liu P."/>
            <person name="Grigoriev I."/>
            <person name="Longcore J.E."/>
            <person name="James T.Y."/>
        </authorList>
    </citation>
    <scope>NUCLEOTIDE SEQUENCE</scope>
    <source>
        <strain evidence="1">JEL0318</strain>
    </source>
</reference>
<keyword evidence="2" id="KW-1185">Reference proteome</keyword>
<evidence type="ECO:0008006" key="3">
    <source>
        <dbReference type="Google" id="ProtNLM"/>
    </source>
</evidence>
<gene>
    <name evidence="1" type="ORF">HK097_005253</name>
</gene>
<dbReference type="Proteomes" id="UP001212841">
    <property type="component" value="Unassembled WGS sequence"/>
</dbReference>
<proteinExistence type="predicted"/>
<comment type="caution">
    <text evidence="1">The sequence shown here is derived from an EMBL/GenBank/DDBJ whole genome shotgun (WGS) entry which is preliminary data.</text>
</comment>
<protein>
    <recommendedName>
        <fullName evidence="3">F-box domain-containing protein</fullName>
    </recommendedName>
</protein>
<name>A0AAD5SFL6_9FUNG</name>
<dbReference type="AlphaFoldDB" id="A0AAD5SFL6"/>
<organism evidence="1 2">
    <name type="scientific">Rhizophlyctis rosea</name>
    <dbReference type="NCBI Taxonomy" id="64517"/>
    <lineage>
        <taxon>Eukaryota</taxon>
        <taxon>Fungi</taxon>
        <taxon>Fungi incertae sedis</taxon>
        <taxon>Chytridiomycota</taxon>
        <taxon>Chytridiomycota incertae sedis</taxon>
        <taxon>Chytridiomycetes</taxon>
        <taxon>Rhizophlyctidales</taxon>
        <taxon>Rhizophlyctidaceae</taxon>
        <taxon>Rhizophlyctis</taxon>
    </lineage>
</organism>
<sequence length="298" mass="33494">MMLPPSKRPGRRAPKNNPPMRMLHLPLELHLVIGRISASPTAIKNLRCSAKSFRDLIKDEDLLSAYTHHLWDKHKETSLDYLCNISIQNPTGYFNGFQCPHRINPFHNTKNSIPTALVQRLIARGAQQVLNFLFGSPLVNTAVDTNNEPLLNLLIGMGTPAKISLEYLLTTSQTDPHSILLTLSHHYSEDRCLFYKASTLVSVAERGWHATARLLSAHGVNITMMERNDHLQIWLAAIRDGDVKSIKYFTENRPSRSCYGLLTRAIKLKSVIAVKRLLELPAKGKWDCEKCGGIVEVG</sequence>
<dbReference type="SUPFAM" id="SSF48403">
    <property type="entry name" value="Ankyrin repeat"/>
    <property type="match status" value="1"/>
</dbReference>
<dbReference type="InterPro" id="IPR036770">
    <property type="entry name" value="Ankyrin_rpt-contain_sf"/>
</dbReference>